<reference evidence="2" key="2">
    <citation type="submission" date="2020-09" db="EMBL/GenBank/DDBJ databases">
        <authorList>
            <person name="Sun Q."/>
            <person name="Zhou Y."/>
        </authorList>
    </citation>
    <scope>NUCLEOTIDE SEQUENCE</scope>
    <source>
        <strain evidence="2">CGMCC 1.10998</strain>
    </source>
</reference>
<evidence type="ECO:0000313" key="2">
    <source>
        <dbReference type="EMBL" id="GGD00210.1"/>
    </source>
</evidence>
<comment type="caution">
    <text evidence="2">The sequence shown here is derived from an EMBL/GenBank/DDBJ whole genome shotgun (WGS) entry which is preliminary data.</text>
</comment>
<organism evidence="2 3">
    <name type="scientific">Undibacterium terreum</name>
    <dbReference type="NCBI Taxonomy" id="1224302"/>
    <lineage>
        <taxon>Bacteria</taxon>
        <taxon>Pseudomonadati</taxon>
        <taxon>Pseudomonadota</taxon>
        <taxon>Betaproteobacteria</taxon>
        <taxon>Burkholderiales</taxon>
        <taxon>Oxalobacteraceae</taxon>
        <taxon>Undibacterium</taxon>
    </lineage>
</organism>
<dbReference type="Proteomes" id="UP000637423">
    <property type="component" value="Unassembled WGS sequence"/>
</dbReference>
<proteinExistence type="predicted"/>
<keyword evidence="1" id="KW-0732">Signal</keyword>
<feature type="signal peptide" evidence="1">
    <location>
        <begin position="1"/>
        <end position="19"/>
    </location>
</feature>
<accession>A0A916V291</accession>
<keyword evidence="3" id="KW-1185">Reference proteome</keyword>
<sequence length="112" mass="12204">MIKVILFCVCAIFTSAALADDCKISASTGKKYCLPKAGEGISRVQGVGGTTIKADKKAAEKDIEKDSKKDNKKDIEIVPSRKELGNELKEKQSFIDSKKALAPSRESIRDTR</sequence>
<protein>
    <submittedName>
        <fullName evidence="2">Uncharacterized protein</fullName>
    </submittedName>
</protein>
<reference evidence="2" key="1">
    <citation type="journal article" date="2014" name="Int. J. Syst. Evol. Microbiol.">
        <title>Complete genome sequence of Corynebacterium casei LMG S-19264T (=DSM 44701T), isolated from a smear-ripened cheese.</title>
        <authorList>
            <consortium name="US DOE Joint Genome Institute (JGI-PGF)"/>
            <person name="Walter F."/>
            <person name="Albersmeier A."/>
            <person name="Kalinowski J."/>
            <person name="Ruckert C."/>
        </authorList>
    </citation>
    <scope>NUCLEOTIDE SEQUENCE</scope>
    <source>
        <strain evidence="2">CGMCC 1.10998</strain>
    </source>
</reference>
<dbReference type="EMBL" id="BMED01000008">
    <property type="protein sequence ID" value="GGD00210.1"/>
    <property type="molecule type" value="Genomic_DNA"/>
</dbReference>
<dbReference type="AlphaFoldDB" id="A0A916V291"/>
<name>A0A916V291_9BURK</name>
<feature type="chain" id="PRO_5037503287" evidence="1">
    <location>
        <begin position="20"/>
        <end position="112"/>
    </location>
</feature>
<evidence type="ECO:0000313" key="3">
    <source>
        <dbReference type="Proteomes" id="UP000637423"/>
    </source>
</evidence>
<dbReference type="RefSeq" id="WP_188569331.1">
    <property type="nucleotide sequence ID" value="NZ_BMED01000008.1"/>
</dbReference>
<evidence type="ECO:0000256" key="1">
    <source>
        <dbReference type="SAM" id="SignalP"/>
    </source>
</evidence>
<gene>
    <name evidence="2" type="ORF">GCM10011396_54660</name>
</gene>